<accession>A0A9K3IN93</accession>
<dbReference type="EMBL" id="MNCJ02000322">
    <property type="protein sequence ID" value="KAF5799680.1"/>
    <property type="molecule type" value="Genomic_DNA"/>
</dbReference>
<evidence type="ECO:0000313" key="2">
    <source>
        <dbReference type="EMBL" id="KAF5799680.1"/>
    </source>
</evidence>
<reference evidence="2" key="2">
    <citation type="submission" date="2020-06" db="EMBL/GenBank/DDBJ databases">
        <title>Helianthus annuus Genome sequencing and assembly Release 2.</title>
        <authorList>
            <person name="Gouzy J."/>
            <person name="Langlade N."/>
            <person name="Munos S."/>
        </authorList>
    </citation>
    <scope>NUCLEOTIDE SEQUENCE</scope>
    <source>
        <tissue evidence="2">Leaves</tissue>
    </source>
</reference>
<keyword evidence="3" id="KW-1185">Reference proteome</keyword>
<dbReference type="AlphaFoldDB" id="A0A9K3IN93"/>
<gene>
    <name evidence="2" type="ORF">HanXRQr2_Chr07g0307271</name>
</gene>
<organism evidence="2 3">
    <name type="scientific">Helianthus annuus</name>
    <name type="common">Common sunflower</name>
    <dbReference type="NCBI Taxonomy" id="4232"/>
    <lineage>
        <taxon>Eukaryota</taxon>
        <taxon>Viridiplantae</taxon>
        <taxon>Streptophyta</taxon>
        <taxon>Embryophyta</taxon>
        <taxon>Tracheophyta</taxon>
        <taxon>Spermatophyta</taxon>
        <taxon>Magnoliopsida</taxon>
        <taxon>eudicotyledons</taxon>
        <taxon>Gunneridae</taxon>
        <taxon>Pentapetalae</taxon>
        <taxon>asterids</taxon>
        <taxon>campanulids</taxon>
        <taxon>Asterales</taxon>
        <taxon>Asteraceae</taxon>
        <taxon>Asteroideae</taxon>
        <taxon>Heliantheae alliance</taxon>
        <taxon>Heliantheae</taxon>
        <taxon>Helianthus</taxon>
    </lineage>
</organism>
<evidence type="ECO:0000313" key="3">
    <source>
        <dbReference type="Proteomes" id="UP000215914"/>
    </source>
</evidence>
<comment type="caution">
    <text evidence="2">The sequence shown here is derived from an EMBL/GenBank/DDBJ whole genome shotgun (WGS) entry which is preliminary data.</text>
</comment>
<keyword evidence="1" id="KW-0812">Transmembrane</keyword>
<reference evidence="2" key="1">
    <citation type="journal article" date="2017" name="Nature">
        <title>The sunflower genome provides insights into oil metabolism, flowering and Asterid evolution.</title>
        <authorList>
            <person name="Badouin H."/>
            <person name="Gouzy J."/>
            <person name="Grassa C.J."/>
            <person name="Murat F."/>
            <person name="Staton S.E."/>
            <person name="Cottret L."/>
            <person name="Lelandais-Briere C."/>
            <person name="Owens G.L."/>
            <person name="Carrere S."/>
            <person name="Mayjonade B."/>
            <person name="Legrand L."/>
            <person name="Gill N."/>
            <person name="Kane N.C."/>
            <person name="Bowers J.E."/>
            <person name="Hubner S."/>
            <person name="Bellec A."/>
            <person name="Berard A."/>
            <person name="Berges H."/>
            <person name="Blanchet N."/>
            <person name="Boniface M.C."/>
            <person name="Brunel D."/>
            <person name="Catrice O."/>
            <person name="Chaidir N."/>
            <person name="Claudel C."/>
            <person name="Donnadieu C."/>
            <person name="Faraut T."/>
            <person name="Fievet G."/>
            <person name="Helmstetter N."/>
            <person name="King M."/>
            <person name="Knapp S.J."/>
            <person name="Lai Z."/>
            <person name="Le Paslier M.C."/>
            <person name="Lippi Y."/>
            <person name="Lorenzon L."/>
            <person name="Mandel J.R."/>
            <person name="Marage G."/>
            <person name="Marchand G."/>
            <person name="Marquand E."/>
            <person name="Bret-Mestries E."/>
            <person name="Morien E."/>
            <person name="Nambeesan S."/>
            <person name="Nguyen T."/>
            <person name="Pegot-Espagnet P."/>
            <person name="Pouilly N."/>
            <person name="Raftis F."/>
            <person name="Sallet E."/>
            <person name="Schiex T."/>
            <person name="Thomas J."/>
            <person name="Vandecasteele C."/>
            <person name="Vares D."/>
            <person name="Vear F."/>
            <person name="Vautrin S."/>
            <person name="Crespi M."/>
            <person name="Mangin B."/>
            <person name="Burke J.M."/>
            <person name="Salse J."/>
            <person name="Munos S."/>
            <person name="Vincourt P."/>
            <person name="Rieseberg L.H."/>
            <person name="Langlade N.B."/>
        </authorList>
    </citation>
    <scope>NUCLEOTIDE SEQUENCE</scope>
    <source>
        <tissue evidence="2">Leaves</tissue>
    </source>
</reference>
<sequence length="53" mass="6000">MNHNAQLILLLVQTQAAFGFILFAFEYKNTPASAKPVPECVDGRNWCSEEDDR</sequence>
<keyword evidence="1" id="KW-1133">Transmembrane helix</keyword>
<dbReference type="Proteomes" id="UP000215914">
    <property type="component" value="Unassembled WGS sequence"/>
</dbReference>
<evidence type="ECO:0000256" key="1">
    <source>
        <dbReference type="SAM" id="Phobius"/>
    </source>
</evidence>
<proteinExistence type="predicted"/>
<keyword evidence="1" id="KW-0472">Membrane</keyword>
<name>A0A9K3IN93_HELAN</name>
<dbReference type="Gramene" id="mRNA:HanXRQr2_Chr07g0307271">
    <property type="protein sequence ID" value="mRNA:HanXRQr2_Chr07g0307271"/>
    <property type="gene ID" value="HanXRQr2_Chr07g0307271"/>
</dbReference>
<feature type="transmembrane region" description="Helical" evidence="1">
    <location>
        <begin position="6"/>
        <end position="25"/>
    </location>
</feature>
<protein>
    <submittedName>
        <fullName evidence="2">Uncharacterized protein</fullName>
    </submittedName>
</protein>